<accession>A0AA47N1W9</accession>
<keyword evidence="6" id="KW-0963">Cytoplasm</keyword>
<comment type="subcellular location">
    <subcellularLocation>
        <location evidence="1">Cytoplasm</location>
    </subcellularLocation>
</comment>
<comment type="catalytic activity">
    <reaction evidence="10">
        <text>aceneuramate = aldehydo-N-acetyl-D-mannosamine + pyruvate</text>
        <dbReference type="Rhea" id="RHEA:23296"/>
        <dbReference type="ChEBI" id="CHEBI:15361"/>
        <dbReference type="ChEBI" id="CHEBI:17122"/>
        <dbReference type="ChEBI" id="CHEBI:173083"/>
        <dbReference type="EC" id="4.1.3.3"/>
    </reaction>
</comment>
<dbReference type="InterPro" id="IPR002220">
    <property type="entry name" value="DapA-like"/>
</dbReference>
<evidence type="ECO:0000313" key="14">
    <source>
        <dbReference type="EMBL" id="KAK0150379.1"/>
    </source>
</evidence>
<comment type="similarity">
    <text evidence="3">Belongs to the DapA family. NanA subfamily.</text>
</comment>
<evidence type="ECO:0000313" key="15">
    <source>
        <dbReference type="Proteomes" id="UP001174136"/>
    </source>
</evidence>
<evidence type="ECO:0000256" key="4">
    <source>
        <dbReference type="ARBA" id="ARBA00011881"/>
    </source>
</evidence>
<name>A0AA47N1W9_MERPO</name>
<evidence type="ECO:0000256" key="2">
    <source>
        <dbReference type="ARBA" id="ARBA00004878"/>
    </source>
</evidence>
<keyword evidence="7 11" id="KW-0456">Lyase</keyword>
<dbReference type="Proteomes" id="UP001174136">
    <property type="component" value="Unassembled WGS sequence"/>
</dbReference>
<evidence type="ECO:0000256" key="13">
    <source>
        <dbReference type="PIRSR" id="PIRSR001365-2"/>
    </source>
</evidence>
<feature type="active site" description="Schiff-base intermediate with substrate" evidence="12">
    <location>
        <position position="146"/>
    </location>
</feature>
<comment type="caution">
    <text evidence="14">The sequence shown here is derived from an EMBL/GenBank/DDBJ whole genome shotgun (WGS) entry which is preliminary data.</text>
</comment>
<evidence type="ECO:0000256" key="9">
    <source>
        <dbReference type="ARBA" id="ARBA00023277"/>
    </source>
</evidence>
<feature type="active site" description="Proton donor/acceptor" evidence="12">
    <location>
        <position position="88"/>
    </location>
</feature>
<dbReference type="EC" id="4.1.3.3" evidence="5"/>
<dbReference type="EMBL" id="JAOPHQ010001499">
    <property type="protein sequence ID" value="KAK0150379.1"/>
    <property type="molecule type" value="Genomic_DNA"/>
</dbReference>
<dbReference type="GO" id="GO:0008747">
    <property type="term" value="F:N-acetylneuraminate lyase activity"/>
    <property type="evidence" value="ECO:0007669"/>
    <property type="project" value="UniProtKB-EC"/>
</dbReference>
<feature type="binding site" evidence="13">
    <location>
        <position position="188"/>
    </location>
    <ligand>
        <name>pyruvate</name>
        <dbReference type="ChEBI" id="CHEBI:15361"/>
    </ligand>
</feature>
<keyword evidence="15" id="KW-1185">Reference proteome</keyword>
<dbReference type="PIRSF" id="PIRSF001365">
    <property type="entry name" value="DHDPS"/>
    <property type="match status" value="1"/>
</dbReference>
<comment type="subunit">
    <text evidence="4">Homotetramer.</text>
</comment>
<evidence type="ECO:0000256" key="8">
    <source>
        <dbReference type="ARBA" id="ARBA00023270"/>
    </source>
</evidence>
<evidence type="ECO:0000256" key="6">
    <source>
        <dbReference type="ARBA" id="ARBA00022490"/>
    </source>
</evidence>
<reference evidence="14" key="1">
    <citation type="journal article" date="2023" name="Front. Mar. Sci.">
        <title>A new Merluccius polli reference genome to investigate the effects of global change in West African waters.</title>
        <authorList>
            <person name="Mateo J.L."/>
            <person name="Blanco-Fernandez C."/>
            <person name="Garcia-Vazquez E."/>
            <person name="Machado-Schiaffino G."/>
        </authorList>
    </citation>
    <scope>NUCLEOTIDE SEQUENCE</scope>
    <source>
        <strain evidence="14">C29</strain>
        <tissue evidence="14">Fin</tissue>
    </source>
</reference>
<dbReference type="AlphaFoldDB" id="A0AA47N1W9"/>
<gene>
    <name evidence="14" type="primary">npl</name>
    <name evidence="14" type="ORF">N1851_008523</name>
</gene>
<dbReference type="Pfam" id="PF00701">
    <property type="entry name" value="DHDPS"/>
    <property type="match status" value="2"/>
</dbReference>
<evidence type="ECO:0000256" key="3">
    <source>
        <dbReference type="ARBA" id="ARBA00006324"/>
    </source>
</evidence>
<evidence type="ECO:0000256" key="1">
    <source>
        <dbReference type="ARBA" id="ARBA00004496"/>
    </source>
</evidence>
<evidence type="ECO:0000256" key="10">
    <source>
        <dbReference type="ARBA" id="ARBA00044906"/>
    </source>
</evidence>
<dbReference type="PANTHER" id="PTHR12128:SF21">
    <property type="entry name" value="N-ACETYLNEURAMINATE LYASE"/>
    <property type="match status" value="1"/>
</dbReference>
<dbReference type="Gene3D" id="3.20.20.70">
    <property type="entry name" value="Aldolase class I"/>
    <property type="match status" value="1"/>
</dbReference>
<keyword evidence="8" id="KW-0704">Schiff base</keyword>
<dbReference type="SUPFAM" id="SSF51569">
    <property type="entry name" value="Aldolase"/>
    <property type="match status" value="1"/>
</dbReference>
<evidence type="ECO:0000256" key="7">
    <source>
        <dbReference type="ARBA" id="ARBA00023239"/>
    </source>
</evidence>
<dbReference type="GO" id="GO:0005737">
    <property type="term" value="C:cytoplasm"/>
    <property type="evidence" value="ECO:0007669"/>
    <property type="project" value="UniProtKB-SubCell"/>
</dbReference>
<evidence type="ECO:0000256" key="11">
    <source>
        <dbReference type="PIRNR" id="PIRNR001365"/>
    </source>
</evidence>
<protein>
    <recommendedName>
        <fullName evidence="5">N-acetylneuraminate lyase</fullName>
        <ecNumber evidence="5">4.1.3.3</ecNumber>
    </recommendedName>
</protein>
<dbReference type="InterPro" id="IPR013785">
    <property type="entry name" value="Aldolase_TIM"/>
</dbReference>
<comment type="pathway">
    <text evidence="2">Amino-sugar metabolism; N-acetylneuraminate degradation.</text>
</comment>
<sequence>MSFSVEERKSLAAEWCLRAKGKMDYVIVHVGCLSLKDSMELAQHAVKVGADGIAVVSPSFFKPKTADALRLYLQKVASAAPTLPFYYYHIPTVTGVNCESFSFGPLLHGYWPDTSKCPPDCRDVDMLASDVCKGIKKLIPSFSGVKFTGTDLMDFGLCVKYSQAEQLLLYGIDEQLLTSLVLGANGAVGSLYNYLGRHYNKLLVAFAEGDLDSARACQFNVQDFLAFASQYGFDVALNKQLMSNLSGLNLGPPRLPVIPCPPATVATIAEKCRQIFLQN</sequence>
<organism evidence="14 15">
    <name type="scientific">Merluccius polli</name>
    <name type="common">Benguela hake</name>
    <name type="synonym">Merluccius cadenati</name>
    <dbReference type="NCBI Taxonomy" id="89951"/>
    <lineage>
        <taxon>Eukaryota</taxon>
        <taxon>Metazoa</taxon>
        <taxon>Chordata</taxon>
        <taxon>Craniata</taxon>
        <taxon>Vertebrata</taxon>
        <taxon>Euteleostomi</taxon>
        <taxon>Actinopterygii</taxon>
        <taxon>Neopterygii</taxon>
        <taxon>Teleostei</taxon>
        <taxon>Neoteleostei</taxon>
        <taxon>Acanthomorphata</taxon>
        <taxon>Zeiogadaria</taxon>
        <taxon>Gadariae</taxon>
        <taxon>Gadiformes</taxon>
        <taxon>Gadoidei</taxon>
        <taxon>Merlucciidae</taxon>
        <taxon>Merluccius</taxon>
    </lineage>
</organism>
<proteinExistence type="inferred from homology"/>
<dbReference type="PANTHER" id="PTHR12128">
    <property type="entry name" value="DIHYDRODIPICOLINATE SYNTHASE"/>
    <property type="match status" value="1"/>
</dbReference>
<evidence type="ECO:0000256" key="12">
    <source>
        <dbReference type="PIRSR" id="PIRSR001365-1"/>
    </source>
</evidence>
<dbReference type="SMART" id="SM01130">
    <property type="entry name" value="DHDPS"/>
    <property type="match status" value="1"/>
</dbReference>
<keyword evidence="9" id="KW-0119">Carbohydrate metabolism</keyword>
<evidence type="ECO:0000256" key="5">
    <source>
        <dbReference type="ARBA" id="ARBA00012911"/>
    </source>
</evidence>